<dbReference type="EMBL" id="JAZHPM010000001">
    <property type="protein sequence ID" value="MEF2290550.1"/>
    <property type="molecule type" value="Genomic_DNA"/>
</dbReference>
<comment type="caution">
    <text evidence="2">The sequence shown here is derived from an EMBL/GenBank/DDBJ whole genome shotgun (WGS) entry which is preliminary data.</text>
</comment>
<gene>
    <name evidence="2" type="ORF">V2W34_00825</name>
</gene>
<evidence type="ECO:0000313" key="2">
    <source>
        <dbReference type="EMBL" id="MEF2290550.1"/>
    </source>
</evidence>
<sequence length="80" mass="9061">MNQKQINDLLSTMNDLLEELEEIREKSKQVDDQCKDLDIRASNMKGNINQLARGLQSLEGQFNLVTTGHELPCLMSGNEL</sequence>
<evidence type="ECO:0000256" key="1">
    <source>
        <dbReference type="SAM" id="Coils"/>
    </source>
</evidence>
<organism evidence="2 3">
    <name type="scientific">Virgibacillus dokdonensis</name>
    <dbReference type="NCBI Taxonomy" id="302167"/>
    <lineage>
        <taxon>Bacteria</taxon>
        <taxon>Bacillati</taxon>
        <taxon>Bacillota</taxon>
        <taxon>Bacilli</taxon>
        <taxon>Bacillales</taxon>
        <taxon>Bacillaceae</taxon>
        <taxon>Virgibacillus</taxon>
    </lineage>
</organism>
<proteinExistence type="predicted"/>
<dbReference type="Proteomes" id="UP001356080">
    <property type="component" value="Unassembled WGS sequence"/>
</dbReference>
<keyword evidence="1" id="KW-0175">Coiled coil</keyword>
<keyword evidence="3" id="KW-1185">Reference proteome</keyword>
<accession>A0ABU7VBY2</accession>
<name>A0ABU7VBY2_9BACI</name>
<dbReference type="RefSeq" id="WP_296363399.1">
    <property type="nucleotide sequence ID" value="NZ_JAZHPM010000001.1"/>
</dbReference>
<feature type="coiled-coil region" evidence="1">
    <location>
        <begin position="3"/>
        <end position="40"/>
    </location>
</feature>
<evidence type="ECO:0000313" key="3">
    <source>
        <dbReference type="Proteomes" id="UP001356080"/>
    </source>
</evidence>
<reference evidence="2 3" key="1">
    <citation type="submission" date="2024-01" db="EMBL/GenBank/DDBJ databases">
        <title>Survival strategy associated with biotechnological potential of Virgibacillus dokdonensis T4.6 isolated from salt-fermented shrimp paste.</title>
        <authorList>
            <person name="Doan T.V."/>
            <person name="Quach N.T."/>
            <person name="Phi Q.-T."/>
        </authorList>
    </citation>
    <scope>NUCLEOTIDE SEQUENCE [LARGE SCALE GENOMIC DNA]</scope>
    <source>
        <strain evidence="2 3">T4.6</strain>
    </source>
</reference>
<protein>
    <submittedName>
        <fullName evidence="2">Uncharacterized protein</fullName>
    </submittedName>
</protein>